<dbReference type="PROSITE" id="PS00021">
    <property type="entry name" value="KRINGLE_1"/>
    <property type="match status" value="1"/>
</dbReference>
<comment type="subcellular location">
    <subcellularLocation>
        <location evidence="1">Secreted</location>
        <location evidence="1">Extracellular space</location>
    </subcellularLocation>
</comment>
<evidence type="ECO:0000256" key="4">
    <source>
        <dbReference type="ARBA" id="ARBA00022572"/>
    </source>
</evidence>
<evidence type="ECO:0000256" key="3">
    <source>
        <dbReference type="ARBA" id="ARBA00022536"/>
    </source>
</evidence>
<dbReference type="InterPro" id="IPR018056">
    <property type="entry name" value="Kringle_CS"/>
</dbReference>
<gene>
    <name evidence="19" type="ORF">IRJ41_011906</name>
</gene>
<keyword evidence="10" id="KW-1015">Disulfide bond</keyword>
<dbReference type="PROSITE" id="PS00135">
    <property type="entry name" value="TRYPSIN_SER"/>
    <property type="match status" value="1"/>
</dbReference>
<dbReference type="EC" id="3.4.21.4" evidence="13"/>
<organism evidence="19 20">
    <name type="scientific">Triplophysa rosa</name>
    <name type="common">Cave loach</name>
    <dbReference type="NCBI Taxonomy" id="992332"/>
    <lineage>
        <taxon>Eukaryota</taxon>
        <taxon>Metazoa</taxon>
        <taxon>Chordata</taxon>
        <taxon>Craniata</taxon>
        <taxon>Vertebrata</taxon>
        <taxon>Euteleostomi</taxon>
        <taxon>Actinopterygii</taxon>
        <taxon>Neopterygii</taxon>
        <taxon>Teleostei</taxon>
        <taxon>Ostariophysi</taxon>
        <taxon>Cypriniformes</taxon>
        <taxon>Nemacheilidae</taxon>
        <taxon>Triplophysa</taxon>
    </lineage>
</organism>
<dbReference type="SMART" id="SM00020">
    <property type="entry name" value="Tryp_SPc"/>
    <property type="match status" value="1"/>
</dbReference>
<comment type="caution">
    <text evidence="19">The sequence shown here is derived from an EMBL/GenBank/DDBJ whole genome shotgun (WGS) entry which is preliminary data.</text>
</comment>
<feature type="chain" id="PRO_5040808080" description="trypsin" evidence="16">
    <location>
        <begin position="20"/>
        <end position="406"/>
    </location>
</feature>
<evidence type="ECO:0000256" key="7">
    <source>
        <dbReference type="ARBA" id="ARBA00022801"/>
    </source>
</evidence>
<evidence type="ECO:0000256" key="13">
    <source>
        <dbReference type="ARBA" id="ARBA00038868"/>
    </source>
</evidence>
<keyword evidence="20" id="KW-1185">Reference proteome</keyword>
<dbReference type="InterPro" id="IPR013806">
    <property type="entry name" value="Kringle-like"/>
</dbReference>
<dbReference type="InterPro" id="IPR050127">
    <property type="entry name" value="Serine_Proteases_S1"/>
</dbReference>
<name>A0A9W7WNW3_TRIRA</name>
<dbReference type="Pfam" id="PF00051">
    <property type="entry name" value="Kringle"/>
    <property type="match status" value="1"/>
</dbReference>
<accession>A0A9W7WNW3</accession>
<protein>
    <recommendedName>
        <fullName evidence="13">trypsin</fullName>
        <ecNumber evidence="13">3.4.21.4</ecNumber>
    </recommendedName>
</protein>
<keyword evidence="5 15" id="KW-0645">Protease</keyword>
<dbReference type="InterPro" id="IPR000001">
    <property type="entry name" value="Kringle"/>
</dbReference>
<keyword evidence="6 16" id="KW-0732">Signal</keyword>
<feature type="signal peptide" evidence="16">
    <location>
        <begin position="1"/>
        <end position="19"/>
    </location>
</feature>
<dbReference type="GO" id="GO:0004252">
    <property type="term" value="F:serine-type endopeptidase activity"/>
    <property type="evidence" value="ECO:0007669"/>
    <property type="project" value="UniProtKB-EC"/>
</dbReference>
<reference evidence="19" key="1">
    <citation type="submission" date="2021-02" db="EMBL/GenBank/DDBJ databases">
        <title>Comparative genomics reveals that relaxation of natural selection precedes convergent phenotypic evolution of cavefish.</title>
        <authorList>
            <person name="Peng Z."/>
        </authorList>
    </citation>
    <scope>NUCLEOTIDE SEQUENCE</scope>
    <source>
        <tissue evidence="19">Muscle</tissue>
    </source>
</reference>
<dbReference type="InterPro" id="IPR001254">
    <property type="entry name" value="Trypsin_dom"/>
</dbReference>
<dbReference type="Pfam" id="PF00089">
    <property type="entry name" value="Trypsin"/>
    <property type="match status" value="1"/>
</dbReference>
<comment type="catalytic activity">
    <reaction evidence="12">
        <text>Preferential cleavage: Arg-|-Xaa, Lys-|-Xaa.</text>
        <dbReference type="EC" id="3.4.21.4"/>
    </reaction>
</comment>
<evidence type="ECO:0000256" key="1">
    <source>
        <dbReference type="ARBA" id="ARBA00004239"/>
    </source>
</evidence>
<keyword evidence="4 14" id="KW-0420">Kringle</keyword>
<dbReference type="CDD" id="cd00190">
    <property type="entry name" value="Tryp_SPc"/>
    <property type="match status" value="1"/>
</dbReference>
<evidence type="ECO:0000256" key="8">
    <source>
        <dbReference type="ARBA" id="ARBA00022825"/>
    </source>
</evidence>
<dbReference type="PROSITE" id="PS00134">
    <property type="entry name" value="TRYPSIN_HIS"/>
    <property type="match status" value="1"/>
</dbReference>
<evidence type="ECO:0000313" key="19">
    <source>
        <dbReference type="EMBL" id="KAI7805591.1"/>
    </source>
</evidence>
<evidence type="ECO:0000256" key="5">
    <source>
        <dbReference type="ARBA" id="ARBA00022670"/>
    </source>
</evidence>
<keyword evidence="9" id="KW-0865">Zymogen</keyword>
<feature type="domain" description="Peptidase S1" evidence="18">
    <location>
        <begin position="150"/>
        <end position="392"/>
    </location>
</feature>
<dbReference type="GO" id="GO:0005615">
    <property type="term" value="C:extracellular space"/>
    <property type="evidence" value="ECO:0007669"/>
    <property type="project" value="TreeGrafter"/>
</dbReference>
<evidence type="ECO:0000259" key="17">
    <source>
        <dbReference type="PROSITE" id="PS50070"/>
    </source>
</evidence>
<dbReference type="Proteomes" id="UP001059041">
    <property type="component" value="Linkage Group LG9"/>
</dbReference>
<keyword evidence="8 15" id="KW-0720">Serine protease</keyword>
<dbReference type="InterPro" id="IPR043504">
    <property type="entry name" value="Peptidase_S1_PA_chymotrypsin"/>
</dbReference>
<dbReference type="FunFam" id="2.40.10.10:FF:000003">
    <property type="entry name" value="Transmembrane serine protease 3"/>
    <property type="match status" value="1"/>
</dbReference>
<evidence type="ECO:0000256" key="12">
    <source>
        <dbReference type="ARBA" id="ARBA00036320"/>
    </source>
</evidence>
<evidence type="ECO:0000256" key="14">
    <source>
        <dbReference type="PROSITE-ProRule" id="PRU00121"/>
    </source>
</evidence>
<keyword evidence="2" id="KW-0964">Secreted</keyword>
<dbReference type="PANTHER" id="PTHR24264">
    <property type="entry name" value="TRYPSIN-RELATED"/>
    <property type="match status" value="1"/>
</dbReference>
<keyword evidence="7 15" id="KW-0378">Hydrolase</keyword>
<evidence type="ECO:0000259" key="18">
    <source>
        <dbReference type="PROSITE" id="PS50240"/>
    </source>
</evidence>
<evidence type="ECO:0000256" key="11">
    <source>
        <dbReference type="ARBA" id="ARBA00023202"/>
    </source>
</evidence>
<dbReference type="InterPro" id="IPR001314">
    <property type="entry name" value="Peptidase_S1A"/>
</dbReference>
<dbReference type="OrthoDB" id="9406323at2759"/>
<keyword evidence="11" id="KW-0617">Plasminogen activation</keyword>
<dbReference type="SMART" id="SM00130">
    <property type="entry name" value="KR"/>
    <property type="match status" value="1"/>
</dbReference>
<feature type="domain" description="Kringle" evidence="17">
    <location>
        <begin position="52"/>
        <end position="118"/>
    </location>
</feature>
<dbReference type="InterPro" id="IPR018114">
    <property type="entry name" value="TRYPSIN_HIS"/>
</dbReference>
<evidence type="ECO:0000256" key="10">
    <source>
        <dbReference type="ARBA" id="ARBA00023157"/>
    </source>
</evidence>
<evidence type="ECO:0000256" key="9">
    <source>
        <dbReference type="ARBA" id="ARBA00023145"/>
    </source>
</evidence>
<dbReference type="Gene3D" id="2.40.20.10">
    <property type="entry name" value="Plasminogen Kringle 4"/>
    <property type="match status" value="1"/>
</dbReference>
<dbReference type="PROSITE" id="PS50240">
    <property type="entry name" value="TRYPSIN_DOM"/>
    <property type="match status" value="1"/>
</dbReference>
<dbReference type="Gene3D" id="2.40.10.10">
    <property type="entry name" value="Trypsin-like serine proteases"/>
    <property type="match status" value="1"/>
</dbReference>
<dbReference type="InterPro" id="IPR033116">
    <property type="entry name" value="TRYPSIN_SER"/>
</dbReference>
<proteinExistence type="predicted"/>
<dbReference type="InterPro" id="IPR038178">
    <property type="entry name" value="Kringle_sf"/>
</dbReference>
<evidence type="ECO:0000313" key="20">
    <source>
        <dbReference type="Proteomes" id="UP001059041"/>
    </source>
</evidence>
<dbReference type="GO" id="GO:0031639">
    <property type="term" value="P:plasminogen activation"/>
    <property type="evidence" value="ECO:0007669"/>
    <property type="project" value="TreeGrafter"/>
</dbReference>
<comment type="caution">
    <text evidence="14">Lacks conserved residue(s) required for the propagation of feature annotation.</text>
</comment>
<evidence type="ECO:0000256" key="15">
    <source>
        <dbReference type="RuleBase" id="RU363034"/>
    </source>
</evidence>
<dbReference type="PANTHER" id="PTHR24264:SF38">
    <property type="entry name" value="UROKINASE-TYPE PLASMINOGEN ACTIVATOR"/>
    <property type="match status" value="1"/>
</dbReference>
<keyword evidence="3" id="KW-0245">EGF-like domain</keyword>
<sequence>MKSVFRILLLTCALCFIEATYRWPNNFGKGPGIPTRKQAGECMPDGSDESKYGGKVSVTVNGRICIPWDVLPIRRHLALSLKNCHHNFCRNPDGRFRPWCMVRRGKRLIQESCDIPTSETKTTTSPAPEPLKQDTELTCGERNLPHMSKIVGGLRSSVESQPWMAAIFMGNGFVCGGTLIAPCWVLTAAHCFPSGEETKIWKYSVSLGRNTISETDSKEQKFSVSKLVVHQGFDYRTENYTHDIALLKIVNGDGKCAMKTNSVRTACLPPFQQMVPSGFYCEIAGYGRYQRGGFEYSRHLKMARVELISQSDCQHKYYNEDEVNRYMFCAAGRNWEDDACQGDSGGPLVCEINNTMFLFGIISWGKECAEQSNPGVYTKVTKYNQWIAKHTGLPAYTIGSRFPQKD</sequence>
<evidence type="ECO:0000256" key="2">
    <source>
        <dbReference type="ARBA" id="ARBA00022525"/>
    </source>
</evidence>
<dbReference type="SUPFAM" id="SSF57440">
    <property type="entry name" value="Kringle-like"/>
    <property type="match status" value="1"/>
</dbReference>
<dbReference type="GO" id="GO:0033628">
    <property type="term" value="P:regulation of cell adhesion mediated by integrin"/>
    <property type="evidence" value="ECO:0007669"/>
    <property type="project" value="TreeGrafter"/>
</dbReference>
<dbReference type="InterPro" id="IPR009003">
    <property type="entry name" value="Peptidase_S1_PA"/>
</dbReference>
<evidence type="ECO:0000256" key="6">
    <source>
        <dbReference type="ARBA" id="ARBA00022729"/>
    </source>
</evidence>
<dbReference type="EMBL" id="JAFHDT010000009">
    <property type="protein sequence ID" value="KAI7805591.1"/>
    <property type="molecule type" value="Genomic_DNA"/>
</dbReference>
<evidence type="ECO:0000256" key="16">
    <source>
        <dbReference type="SAM" id="SignalP"/>
    </source>
</evidence>
<dbReference type="AlphaFoldDB" id="A0A9W7WNW3"/>
<dbReference type="PRINTS" id="PR00722">
    <property type="entry name" value="CHYMOTRYPSIN"/>
</dbReference>
<dbReference type="PROSITE" id="PS50070">
    <property type="entry name" value="KRINGLE_2"/>
    <property type="match status" value="1"/>
</dbReference>
<dbReference type="SUPFAM" id="SSF50494">
    <property type="entry name" value="Trypsin-like serine proteases"/>
    <property type="match status" value="1"/>
</dbReference>